<dbReference type="OrthoDB" id="206335at2759"/>
<gene>
    <name evidence="3" type="primary">Cnig_chr_X.g22900</name>
    <name evidence="3" type="ORF">B9Z55_022900</name>
</gene>
<protein>
    <submittedName>
        <fullName evidence="3">Uncharacterized protein</fullName>
    </submittedName>
</protein>
<dbReference type="GO" id="GO:0004527">
    <property type="term" value="F:exonuclease activity"/>
    <property type="evidence" value="ECO:0007669"/>
    <property type="project" value="InterPro"/>
</dbReference>
<reference evidence="4" key="1">
    <citation type="submission" date="2017-10" db="EMBL/GenBank/DDBJ databases">
        <title>Rapid genome shrinkage in a self-fertile nematode reveals novel sperm competition proteins.</title>
        <authorList>
            <person name="Yin D."/>
            <person name="Schwarz E.M."/>
            <person name="Thomas C.G."/>
            <person name="Felde R.L."/>
            <person name="Korf I.F."/>
            <person name="Cutter A.D."/>
            <person name="Schartner C.M."/>
            <person name="Ralston E.J."/>
            <person name="Meyer B.J."/>
            <person name="Haag E.S."/>
        </authorList>
    </citation>
    <scope>NUCLEOTIDE SEQUENCE [LARGE SCALE GENOMIC DNA]</scope>
    <source>
        <strain evidence="4">JU1422</strain>
    </source>
</reference>
<sequence length="345" mass="37902">MSYTGTSSQNGSSQTPWRAVLSQTGLPTHSSTCTKVHGLDCELVHTMNGLKVARARIEDMHYFDTFVLPQYEIVSLNTAFSGITRIYHLAHLNVIDTERWLLRNVYITIERSSTTLKGASSALAVQLIQASSTNPKSLNTTFNGITEKDLSSGSIPMVLLRMLNVIDTSVHGLDCELVHTMNGLELAGAIMKGVLDNSFFSQYEIVIGPPPPHLHSLESRRRINHFAHLNVIDTKDLSAAITFEACRLQSFQFIKSETVQGLDSKAVRSIRLNVIDTERWLLSNVFSTIERSSTTPKGASPALAVQLVQARLQDNVVVGMPIPETESVHIQKGGTAPARLHGELT</sequence>
<dbReference type="InterPro" id="IPR047021">
    <property type="entry name" value="REXO1/3/4-like"/>
</dbReference>
<proteinExistence type="predicted"/>
<keyword evidence="1" id="KW-0540">Nuclease</keyword>
<comment type="caution">
    <text evidence="3">The sequence shown here is derived from an EMBL/GenBank/DDBJ whole genome shotgun (WGS) entry which is preliminary data.</text>
</comment>
<evidence type="ECO:0000256" key="1">
    <source>
        <dbReference type="ARBA" id="ARBA00022722"/>
    </source>
</evidence>
<dbReference type="Proteomes" id="UP000230233">
    <property type="component" value="Chromosome X"/>
</dbReference>
<dbReference type="PANTHER" id="PTHR12801:SF153">
    <property type="entry name" value="EXONUCLEASE DOMAIN-CONTAINING PROTEIN"/>
    <property type="match status" value="1"/>
</dbReference>
<accession>A0A2G5SMD4</accession>
<keyword evidence="4" id="KW-1185">Reference proteome</keyword>
<dbReference type="GO" id="GO:0005634">
    <property type="term" value="C:nucleus"/>
    <property type="evidence" value="ECO:0007669"/>
    <property type="project" value="TreeGrafter"/>
</dbReference>
<organism evidence="3 4">
    <name type="scientific">Caenorhabditis nigoni</name>
    <dbReference type="NCBI Taxonomy" id="1611254"/>
    <lineage>
        <taxon>Eukaryota</taxon>
        <taxon>Metazoa</taxon>
        <taxon>Ecdysozoa</taxon>
        <taxon>Nematoda</taxon>
        <taxon>Chromadorea</taxon>
        <taxon>Rhabditida</taxon>
        <taxon>Rhabditina</taxon>
        <taxon>Rhabditomorpha</taxon>
        <taxon>Rhabditoidea</taxon>
        <taxon>Rhabditidae</taxon>
        <taxon>Peloderinae</taxon>
        <taxon>Caenorhabditis</taxon>
    </lineage>
</organism>
<keyword evidence="2" id="KW-0378">Hydrolase</keyword>
<dbReference type="AlphaFoldDB" id="A0A2G5SMD4"/>
<evidence type="ECO:0000256" key="2">
    <source>
        <dbReference type="ARBA" id="ARBA00022801"/>
    </source>
</evidence>
<dbReference type="PANTHER" id="PTHR12801">
    <property type="entry name" value="RNA EXONUCLEASE REXO1 / RECO3 FAMILY MEMBER-RELATED"/>
    <property type="match status" value="1"/>
</dbReference>
<evidence type="ECO:0000313" key="4">
    <source>
        <dbReference type="Proteomes" id="UP000230233"/>
    </source>
</evidence>
<dbReference type="EMBL" id="PDUG01000006">
    <property type="protein sequence ID" value="PIC16230.1"/>
    <property type="molecule type" value="Genomic_DNA"/>
</dbReference>
<evidence type="ECO:0000313" key="3">
    <source>
        <dbReference type="EMBL" id="PIC16230.1"/>
    </source>
</evidence>
<name>A0A2G5SMD4_9PELO</name>